<name>A0A2K0WP57_GIBNY</name>
<feature type="chain" id="PRO_5014474235" evidence="2">
    <location>
        <begin position="22"/>
        <end position="267"/>
    </location>
</feature>
<feature type="region of interest" description="Disordered" evidence="1">
    <location>
        <begin position="135"/>
        <end position="166"/>
    </location>
</feature>
<accession>A0A2K0WP57</accession>
<feature type="compositionally biased region" description="Basic and acidic residues" evidence="1">
    <location>
        <begin position="142"/>
        <end position="158"/>
    </location>
</feature>
<dbReference type="STRING" id="42673.A0A2K0WP57"/>
<evidence type="ECO:0000313" key="3">
    <source>
        <dbReference type="EMBL" id="PNP84061.1"/>
    </source>
</evidence>
<protein>
    <submittedName>
        <fullName evidence="3">Uncharacterized protein</fullName>
    </submittedName>
</protein>
<organism evidence="3 4">
    <name type="scientific">Gibberella nygamai</name>
    <name type="common">Bean root rot disease fungus</name>
    <name type="synonym">Fusarium nygamai</name>
    <dbReference type="NCBI Taxonomy" id="42673"/>
    <lineage>
        <taxon>Eukaryota</taxon>
        <taxon>Fungi</taxon>
        <taxon>Dikarya</taxon>
        <taxon>Ascomycota</taxon>
        <taxon>Pezizomycotina</taxon>
        <taxon>Sordariomycetes</taxon>
        <taxon>Hypocreomycetidae</taxon>
        <taxon>Hypocreales</taxon>
        <taxon>Nectriaceae</taxon>
        <taxon>Fusarium</taxon>
        <taxon>Fusarium fujikuroi species complex</taxon>
    </lineage>
</organism>
<keyword evidence="4" id="KW-1185">Reference proteome</keyword>
<reference evidence="3 4" key="1">
    <citation type="submission" date="2017-06" db="EMBL/GenBank/DDBJ databases">
        <title>Genome of Fusarium nygamai isolate CS10214.</title>
        <authorList>
            <person name="Gardiner D.M."/>
            <person name="Obanor F."/>
            <person name="Kazan K."/>
        </authorList>
    </citation>
    <scope>NUCLEOTIDE SEQUENCE [LARGE SCALE GENOMIC DNA]</scope>
    <source>
        <strain evidence="3 4">CS10214</strain>
    </source>
</reference>
<comment type="caution">
    <text evidence="3">The sequence shown here is derived from an EMBL/GenBank/DDBJ whole genome shotgun (WGS) entry which is preliminary data.</text>
</comment>
<feature type="signal peptide" evidence="2">
    <location>
        <begin position="1"/>
        <end position="21"/>
    </location>
</feature>
<dbReference type="AlphaFoldDB" id="A0A2K0WP57"/>
<evidence type="ECO:0000256" key="2">
    <source>
        <dbReference type="SAM" id="SignalP"/>
    </source>
</evidence>
<evidence type="ECO:0000256" key="1">
    <source>
        <dbReference type="SAM" id="MobiDB-lite"/>
    </source>
</evidence>
<feature type="region of interest" description="Disordered" evidence="1">
    <location>
        <begin position="246"/>
        <end position="267"/>
    </location>
</feature>
<proteinExistence type="predicted"/>
<dbReference type="Proteomes" id="UP000236664">
    <property type="component" value="Unassembled WGS sequence"/>
</dbReference>
<evidence type="ECO:0000313" key="4">
    <source>
        <dbReference type="Proteomes" id="UP000236664"/>
    </source>
</evidence>
<sequence>MIILKAILLLLALGTESLVASQSVICQSKLGTKCIPASKIPQATTTIHNKLTVLKKVVRKVNVVVVPRPTTSTSTEVNTITETTQADPDIETAIETKTDTTTTIEVRLHATTSISTSFTTTTRYSTTSIIPTPAGFIPAKGPDWRPKVKARDTPKDKSGPAVLPAGLQSNPEYVQRIDCTKKVPTTSIKVTTITVKGARVTANPKTKTKFVTSITTTIETQYLPKVTETSFETTISTVTEYEDRTETATATELGKSTLISKQHSTNR</sequence>
<keyword evidence="2" id="KW-0732">Signal</keyword>
<feature type="compositionally biased region" description="Polar residues" evidence="1">
    <location>
        <begin position="257"/>
        <end position="267"/>
    </location>
</feature>
<dbReference type="EMBL" id="MTQA01000047">
    <property type="protein sequence ID" value="PNP84061.1"/>
    <property type="molecule type" value="Genomic_DNA"/>
</dbReference>
<dbReference type="OrthoDB" id="5428787at2759"/>
<gene>
    <name evidence="3" type="ORF">FNYG_02749</name>
</gene>